<evidence type="ECO:0008006" key="3">
    <source>
        <dbReference type="Google" id="ProtNLM"/>
    </source>
</evidence>
<protein>
    <recommendedName>
        <fullName evidence="3">Motility protein</fullName>
    </recommendedName>
</protein>
<sequence length="66" mass="6605">MVGSISGGNAPGLMAALLKEVSAKQSLEVTLAAKARDVEKMQGEAALKLIETAGNVAGSGKIDVHA</sequence>
<reference evidence="1 2" key="1">
    <citation type="submission" date="2022-07" db="EMBL/GenBank/DDBJ databases">
        <title>Methylomonas rivi sp. nov., Methylomonas rosea sp. nov., Methylomonas aureus sp. nov. and Methylomonas subterranea sp. nov., four novel methanotrophs isolated from a freshwater creek and the deep terrestrial subsurface.</title>
        <authorList>
            <person name="Abin C."/>
            <person name="Sankaranarayanan K."/>
            <person name="Garner C."/>
            <person name="Sindelar R."/>
            <person name="Kotary K."/>
            <person name="Garner R."/>
            <person name="Barclay S."/>
            <person name="Lawson P."/>
            <person name="Krumholz L."/>
        </authorList>
    </citation>
    <scope>NUCLEOTIDE SEQUENCE [LARGE SCALE GENOMIC DNA]</scope>
    <source>
        <strain evidence="1 2">WSC-6</strain>
    </source>
</reference>
<name>A0ABT1TZC3_9GAMM</name>
<organism evidence="1 2">
    <name type="scientific">Methylomonas rivi</name>
    <dbReference type="NCBI Taxonomy" id="2952226"/>
    <lineage>
        <taxon>Bacteria</taxon>
        <taxon>Pseudomonadati</taxon>
        <taxon>Pseudomonadota</taxon>
        <taxon>Gammaproteobacteria</taxon>
        <taxon>Methylococcales</taxon>
        <taxon>Methylococcaceae</taxon>
        <taxon>Methylomonas</taxon>
    </lineage>
</organism>
<dbReference type="Proteomes" id="UP001524586">
    <property type="component" value="Unassembled WGS sequence"/>
</dbReference>
<dbReference type="EMBL" id="JANIBK010000001">
    <property type="protein sequence ID" value="MCQ8126908.1"/>
    <property type="molecule type" value="Genomic_DNA"/>
</dbReference>
<evidence type="ECO:0000313" key="2">
    <source>
        <dbReference type="Proteomes" id="UP001524586"/>
    </source>
</evidence>
<evidence type="ECO:0000313" key="1">
    <source>
        <dbReference type="EMBL" id="MCQ8126908.1"/>
    </source>
</evidence>
<comment type="caution">
    <text evidence="1">The sequence shown here is derived from an EMBL/GenBank/DDBJ whole genome shotgun (WGS) entry which is preliminary data.</text>
</comment>
<accession>A0ABT1TZC3</accession>
<gene>
    <name evidence="1" type="ORF">NP596_00445</name>
</gene>
<proteinExistence type="predicted"/>
<keyword evidence="2" id="KW-1185">Reference proteome</keyword>
<dbReference type="RefSeq" id="WP_256613226.1">
    <property type="nucleotide sequence ID" value="NZ_JANIBK010000001.1"/>
</dbReference>